<keyword evidence="1" id="KW-0472">Membrane</keyword>
<dbReference type="RefSeq" id="WP_229316384.1">
    <property type="nucleotide sequence ID" value="NZ_AP025184.1"/>
</dbReference>
<organism evidence="2 3">
    <name type="scientific">Flavobacterium ammoniigenes</name>
    <dbReference type="NCBI Taxonomy" id="1751095"/>
    <lineage>
        <taxon>Bacteria</taxon>
        <taxon>Pseudomonadati</taxon>
        <taxon>Bacteroidota</taxon>
        <taxon>Flavobacteriia</taxon>
        <taxon>Flavobacteriales</taxon>
        <taxon>Flavobacteriaceae</taxon>
        <taxon>Flavobacterium</taxon>
    </lineage>
</organism>
<gene>
    <name evidence="2" type="ORF">GENT5_12980</name>
</gene>
<sequence length="137" mass="15814">MKKFNLEKDPKITSGFKVPEQYFDNFSEKVMGQLPTDTKKVIPLYNQKKKLFIAVAAVLVFGLFLPVYNQLVQPSEELDTITLENHLSYQTNINQYDLISELDKEDLKKMSTTTPLNDEIIEDHLTSNSDLERLLSE</sequence>
<name>A0ABM7V6J7_9FLAO</name>
<evidence type="ECO:0000256" key="1">
    <source>
        <dbReference type="SAM" id="Phobius"/>
    </source>
</evidence>
<feature type="transmembrane region" description="Helical" evidence="1">
    <location>
        <begin position="51"/>
        <end position="68"/>
    </location>
</feature>
<proteinExistence type="predicted"/>
<dbReference type="Proteomes" id="UP001319867">
    <property type="component" value="Chromosome"/>
</dbReference>
<dbReference type="EMBL" id="AP025184">
    <property type="protein sequence ID" value="BDB54993.1"/>
    <property type="molecule type" value="Genomic_DNA"/>
</dbReference>
<evidence type="ECO:0000313" key="3">
    <source>
        <dbReference type="Proteomes" id="UP001319867"/>
    </source>
</evidence>
<keyword evidence="3" id="KW-1185">Reference proteome</keyword>
<keyword evidence="1" id="KW-1133">Transmembrane helix</keyword>
<protein>
    <submittedName>
        <fullName evidence="2">Uncharacterized protein</fullName>
    </submittedName>
</protein>
<reference evidence="2 3" key="1">
    <citation type="journal article" date="2022" name="Int. J. Syst. Evol. Microbiol.">
        <title>Flavobacterium ammonificans sp. nov. and Flavobacterium ammoniigenes sp. nov., ammonifying bacteria isolated from surface river water.</title>
        <authorList>
            <person name="Watanabe K."/>
            <person name="Kitamura T."/>
            <person name="Ogata Y."/>
            <person name="Shindo C."/>
            <person name="Suda W."/>
        </authorList>
    </citation>
    <scope>NUCLEOTIDE SEQUENCE [LARGE SCALE GENOMIC DNA]</scope>
    <source>
        <strain evidence="2 3">GENT5</strain>
    </source>
</reference>
<accession>A0ABM7V6J7</accession>
<evidence type="ECO:0000313" key="2">
    <source>
        <dbReference type="EMBL" id="BDB54993.1"/>
    </source>
</evidence>
<keyword evidence="1" id="KW-0812">Transmembrane</keyword>
<reference evidence="2 3" key="2">
    <citation type="journal article" date="2022" name="Microorganisms">
        <title>Complete Genome Sequences of Two Flavobacterium ammonificans Strains and a Flavobacterium ammoniigenes Strain of Ammonifying Bacterioplankton Isolated from Surface River Water.</title>
        <authorList>
            <person name="Suda W."/>
            <person name="Ogata Y."/>
            <person name="Shindo C."/>
            <person name="Watanabe K."/>
        </authorList>
    </citation>
    <scope>NUCLEOTIDE SEQUENCE [LARGE SCALE GENOMIC DNA]</scope>
    <source>
        <strain evidence="2 3">GENT5</strain>
    </source>
</reference>